<keyword evidence="3" id="KW-0472">Membrane</keyword>
<dbReference type="CDD" id="cd23595">
    <property type="entry name" value="TFP_LU_ECD_Qvr"/>
    <property type="match status" value="1"/>
</dbReference>
<protein>
    <recommendedName>
        <fullName evidence="10">UPAR/Ly6 domain-containing protein qvr</fullName>
    </recommendedName>
    <alternativeName>
        <fullName evidence="11">Protein quiver</fullName>
    </alternativeName>
    <alternativeName>
        <fullName evidence="8">Protein sleepless</fullName>
    </alternativeName>
</protein>
<keyword evidence="4" id="KW-0732">Signal</keyword>
<keyword evidence="6" id="KW-1015">Disulfide bond</keyword>
<keyword evidence="3" id="KW-1003">Cell membrane</keyword>
<comment type="subunit">
    <text evidence="13">Interacts (via loop 2 of the three-fingered Ly-6 domain) with Sh/shaker; this interaction may stabilize both components of the complex and may be required for targeting or retention of Sh/shaker to neural cell projections. Interacts (via loop 2 of the three-fingered Ly-6 domain) with nAChRalpha3 and potentially other nicotinic acetylcholine receptors; this interaction is required for antagonism of nicotinic acetylcholine receptors.</text>
</comment>
<dbReference type="InterPro" id="IPR031424">
    <property type="entry name" value="QVR-like"/>
</dbReference>
<evidence type="ECO:0000256" key="6">
    <source>
        <dbReference type="ARBA" id="ARBA00023157"/>
    </source>
</evidence>
<gene>
    <name evidence="15" type="primary">LOC106457576</name>
</gene>
<comment type="similarity">
    <text evidence="2">Belongs to the quiver family.</text>
</comment>
<evidence type="ECO:0000256" key="3">
    <source>
        <dbReference type="ARBA" id="ARBA00022475"/>
    </source>
</evidence>
<reference evidence="15" key="1">
    <citation type="submission" date="2025-08" db="UniProtKB">
        <authorList>
            <consortium name="RefSeq"/>
        </authorList>
    </citation>
    <scope>IDENTIFICATION</scope>
    <source>
        <tissue evidence="15">Muscle</tissue>
    </source>
</reference>
<evidence type="ECO:0000256" key="8">
    <source>
        <dbReference type="ARBA" id="ARBA00031037"/>
    </source>
</evidence>
<evidence type="ECO:0000256" key="11">
    <source>
        <dbReference type="ARBA" id="ARBA00044561"/>
    </source>
</evidence>
<evidence type="ECO:0000256" key="13">
    <source>
        <dbReference type="ARBA" id="ARBA00046769"/>
    </source>
</evidence>
<evidence type="ECO:0000313" key="15">
    <source>
        <dbReference type="RefSeq" id="XP_013772466.2"/>
    </source>
</evidence>
<sequence length="187" mass="21933">MLVVYEIRRRVIDLFACMAKNFRSGSKRPFYVMRRYIVTDSYTLYYSKWAVLLVVLTFICGLKAEEECLFSKIWCYECDSKNDSRCKDPFNATAHQRDLPPLLQCEGCCVKIVTDHNTPYEVIQRTCTARLQINLFLVDHVCMSESDYSGHMCFCENDACNSTPHLIEINYHLVFLLLFCFGYYKLL</sequence>
<organism evidence="14 15">
    <name type="scientific">Limulus polyphemus</name>
    <name type="common">Atlantic horseshoe crab</name>
    <dbReference type="NCBI Taxonomy" id="6850"/>
    <lineage>
        <taxon>Eukaryota</taxon>
        <taxon>Metazoa</taxon>
        <taxon>Ecdysozoa</taxon>
        <taxon>Arthropoda</taxon>
        <taxon>Chelicerata</taxon>
        <taxon>Merostomata</taxon>
        <taxon>Xiphosura</taxon>
        <taxon>Limulidae</taxon>
        <taxon>Limulus</taxon>
    </lineage>
</organism>
<dbReference type="Proteomes" id="UP000694941">
    <property type="component" value="Unplaced"/>
</dbReference>
<proteinExistence type="inferred from homology"/>
<dbReference type="PANTHER" id="PTHR33562:SF31">
    <property type="entry name" value="PROTEIN QUIVER"/>
    <property type="match status" value="1"/>
</dbReference>
<evidence type="ECO:0000256" key="2">
    <source>
        <dbReference type="ARBA" id="ARBA00010522"/>
    </source>
</evidence>
<dbReference type="PANTHER" id="PTHR33562">
    <property type="entry name" value="ATILLA, ISOFORM B-RELATED-RELATED"/>
    <property type="match status" value="1"/>
</dbReference>
<evidence type="ECO:0000256" key="10">
    <source>
        <dbReference type="ARBA" id="ARBA00044524"/>
    </source>
</evidence>
<dbReference type="Pfam" id="PF17064">
    <property type="entry name" value="QVR"/>
    <property type="match status" value="1"/>
</dbReference>
<evidence type="ECO:0000256" key="1">
    <source>
        <dbReference type="ARBA" id="ARBA00004471"/>
    </source>
</evidence>
<evidence type="ECO:0000256" key="9">
    <source>
        <dbReference type="ARBA" id="ARBA00044499"/>
    </source>
</evidence>
<evidence type="ECO:0000256" key="5">
    <source>
        <dbReference type="ARBA" id="ARBA00023108"/>
    </source>
</evidence>
<dbReference type="GeneID" id="106457576"/>
<name>A0ABM1B0T3_LIMPO</name>
<keyword evidence="7" id="KW-0325">Glycoprotein</keyword>
<evidence type="ECO:0000313" key="14">
    <source>
        <dbReference type="Proteomes" id="UP000694941"/>
    </source>
</evidence>
<evidence type="ECO:0000256" key="12">
    <source>
        <dbReference type="ARBA" id="ARBA00045788"/>
    </source>
</evidence>
<dbReference type="RefSeq" id="XP_013772466.2">
    <property type="nucleotide sequence ID" value="XM_013917012.2"/>
</dbReference>
<comment type="subcellular location">
    <subcellularLocation>
        <location evidence="1">Cell membrane</location>
        <topology evidence="1">Lipid-anchor</topology>
        <topology evidence="1">GPI-anchor</topology>
        <orientation evidence="1">Extracellular side</orientation>
    </subcellularLocation>
    <subcellularLocation>
        <location evidence="9">Membrane raft</location>
        <topology evidence="9">Lipid-anchor</topology>
        <topology evidence="9">GPI-anchor</topology>
        <orientation evidence="9">Extracellular side</orientation>
    </subcellularLocation>
</comment>
<keyword evidence="5" id="KW-0090">Biological rhythms</keyword>
<evidence type="ECO:0000256" key="4">
    <source>
        <dbReference type="ARBA" id="ARBA00022729"/>
    </source>
</evidence>
<dbReference type="InterPro" id="IPR050975">
    <property type="entry name" value="Sleep_regulator"/>
</dbReference>
<keyword evidence="14" id="KW-1185">Reference proteome</keyword>
<accession>A0ABM1B0T3</accession>
<evidence type="ECO:0000256" key="7">
    <source>
        <dbReference type="ARBA" id="ARBA00023180"/>
    </source>
</evidence>
<comment type="function">
    <text evidence="12">Bifunctional regulator of neuronal activity in the mushroom body, and possibly other regions of the brain, that acts as a signaling molecule required for homeostatic regulation of sleep under normal conditions and after sleep deprivation. Reduces neuronal excitability by enhancing Sh/shaker K(+) channel activity; possibly by stabilizing Sh/shaker to increase protein levels, accelerating its activation kinetics, slowing C-type inactivation and enhancing recovery from inactivation. Specifically affects the A-type K(+) current. Antagonizes nicotinic acetylcholine receptors (nAChRs) to reduce synaptic transmission, possibly by preventing their localization to the cell surface. Required for regulation of neuromuscular excitability and plasticity at neuromuscular junctions.</text>
</comment>